<feature type="active site" description="Proton acceptor" evidence="8">
    <location>
        <position position="178"/>
    </location>
</feature>
<evidence type="ECO:0000256" key="5">
    <source>
        <dbReference type="ARBA" id="ARBA00022833"/>
    </source>
</evidence>
<evidence type="ECO:0000256" key="4">
    <source>
        <dbReference type="ARBA" id="ARBA00022801"/>
    </source>
</evidence>
<protein>
    <recommendedName>
        <fullName evidence="7">Peptidase T</fullName>
        <ecNumber evidence="7">3.4.11.4</ecNumber>
    </recommendedName>
</protein>
<keyword evidence="11" id="KW-0031">Aminopeptidase</keyword>
<dbReference type="InterPro" id="IPR002933">
    <property type="entry name" value="Peptidase_M20"/>
</dbReference>
<dbReference type="Proteomes" id="UP000676194">
    <property type="component" value="Chromosome"/>
</dbReference>
<dbReference type="InterPro" id="IPR001261">
    <property type="entry name" value="ArgE/DapE_CS"/>
</dbReference>
<dbReference type="GO" id="GO:0006518">
    <property type="term" value="P:peptide metabolic process"/>
    <property type="evidence" value="ECO:0007669"/>
    <property type="project" value="InterPro"/>
</dbReference>
<dbReference type="EC" id="3.4.11.4" evidence="7"/>
<dbReference type="GO" id="GO:0045148">
    <property type="term" value="F:tripeptide aminopeptidase activity"/>
    <property type="evidence" value="ECO:0007669"/>
    <property type="project" value="UniProtKB-UniRule"/>
</dbReference>
<keyword evidence="5 9" id="KW-0862">Zinc</keyword>
<dbReference type="PANTHER" id="PTHR42994:SF1">
    <property type="entry name" value="PEPTIDASE T"/>
    <property type="match status" value="1"/>
</dbReference>
<evidence type="ECO:0000313" key="12">
    <source>
        <dbReference type="Proteomes" id="UP000676194"/>
    </source>
</evidence>
<dbReference type="NCBIfam" id="NF009920">
    <property type="entry name" value="PRK13381.1"/>
    <property type="match status" value="1"/>
</dbReference>
<name>A0A8E6B878_9BACT</name>
<dbReference type="GO" id="GO:0008270">
    <property type="term" value="F:zinc ion binding"/>
    <property type="evidence" value="ECO:0007669"/>
    <property type="project" value="InterPro"/>
</dbReference>
<evidence type="ECO:0000259" key="10">
    <source>
        <dbReference type="Pfam" id="PF07687"/>
    </source>
</evidence>
<dbReference type="PANTHER" id="PTHR42994">
    <property type="entry name" value="PEPTIDASE T"/>
    <property type="match status" value="1"/>
</dbReference>
<dbReference type="Gene3D" id="3.40.630.10">
    <property type="entry name" value="Zn peptidases"/>
    <property type="match status" value="1"/>
</dbReference>
<feature type="binding site" evidence="9">
    <location>
        <position position="144"/>
    </location>
    <ligand>
        <name>Zn(2+)</name>
        <dbReference type="ChEBI" id="CHEBI:29105"/>
        <label>1</label>
    </ligand>
</feature>
<evidence type="ECO:0000313" key="11">
    <source>
        <dbReference type="EMBL" id="QVL32210.1"/>
    </source>
</evidence>
<dbReference type="NCBIfam" id="TIGR01882">
    <property type="entry name" value="peptidase-T"/>
    <property type="match status" value="1"/>
</dbReference>
<reference evidence="11" key="1">
    <citation type="submission" date="2021-05" db="EMBL/GenBank/DDBJ databases">
        <title>Complete genome sequence of the cellulolytic planctomycete Telmatocola sphagniphila SP2T and characterization of the first cellulase from planctomycetes.</title>
        <authorList>
            <person name="Rakitin A.L."/>
            <person name="Beletsky A.V."/>
            <person name="Naumoff D.G."/>
            <person name="Kulichevskaya I.S."/>
            <person name="Mardanov A.V."/>
            <person name="Ravin N.V."/>
            <person name="Dedysh S.N."/>
        </authorList>
    </citation>
    <scope>NUCLEOTIDE SEQUENCE</scope>
    <source>
        <strain evidence="11">SP2T</strain>
    </source>
</reference>
<feature type="binding site" evidence="9">
    <location>
        <position position="179"/>
    </location>
    <ligand>
        <name>Zn(2+)</name>
        <dbReference type="ChEBI" id="CHEBI:29105"/>
        <label>2</label>
    </ligand>
</feature>
<feature type="binding site" evidence="9">
    <location>
        <position position="82"/>
    </location>
    <ligand>
        <name>Zn(2+)</name>
        <dbReference type="ChEBI" id="CHEBI:29105"/>
        <label>1</label>
    </ligand>
</feature>
<dbReference type="PIRSF" id="PIRSF037215">
    <property type="entry name" value="Peptidase_M20B"/>
    <property type="match status" value="1"/>
</dbReference>
<feature type="domain" description="Peptidase M20 dimerisation" evidence="10">
    <location>
        <begin position="212"/>
        <end position="312"/>
    </location>
</feature>
<organism evidence="11 12">
    <name type="scientific">Telmatocola sphagniphila</name>
    <dbReference type="NCBI Taxonomy" id="1123043"/>
    <lineage>
        <taxon>Bacteria</taxon>
        <taxon>Pseudomonadati</taxon>
        <taxon>Planctomycetota</taxon>
        <taxon>Planctomycetia</taxon>
        <taxon>Gemmatales</taxon>
        <taxon>Gemmataceae</taxon>
    </lineage>
</organism>
<dbReference type="Pfam" id="PF07687">
    <property type="entry name" value="M20_dimer"/>
    <property type="match status" value="1"/>
</dbReference>
<dbReference type="EMBL" id="CP074694">
    <property type="protein sequence ID" value="QVL32210.1"/>
    <property type="molecule type" value="Genomic_DNA"/>
</dbReference>
<dbReference type="PROSITE" id="PS00759">
    <property type="entry name" value="ARGE_DAPE_CPG2_2"/>
    <property type="match status" value="1"/>
</dbReference>
<feature type="binding site" evidence="9">
    <location>
        <position position="144"/>
    </location>
    <ligand>
        <name>Zn(2+)</name>
        <dbReference type="ChEBI" id="CHEBI:29105"/>
        <label>2</label>
    </ligand>
</feature>
<dbReference type="GO" id="GO:0005829">
    <property type="term" value="C:cytosol"/>
    <property type="evidence" value="ECO:0007669"/>
    <property type="project" value="TreeGrafter"/>
</dbReference>
<dbReference type="PROSITE" id="PS00758">
    <property type="entry name" value="ARGE_DAPE_CPG2_1"/>
    <property type="match status" value="1"/>
</dbReference>
<accession>A0A8E6B878</accession>
<dbReference type="InterPro" id="IPR036264">
    <property type="entry name" value="Bact_exopeptidase_dim_dom"/>
</dbReference>
<proteinExistence type="inferred from homology"/>
<dbReference type="GO" id="GO:0008237">
    <property type="term" value="F:metallopeptidase activity"/>
    <property type="evidence" value="ECO:0007669"/>
    <property type="project" value="UniProtKB-KW"/>
</dbReference>
<dbReference type="InterPro" id="IPR010161">
    <property type="entry name" value="Peptidase_M20B"/>
</dbReference>
<dbReference type="SUPFAM" id="SSF53187">
    <property type="entry name" value="Zn-dependent exopeptidases"/>
    <property type="match status" value="1"/>
</dbReference>
<evidence type="ECO:0000256" key="1">
    <source>
        <dbReference type="ARBA" id="ARBA00009692"/>
    </source>
</evidence>
<evidence type="ECO:0000256" key="9">
    <source>
        <dbReference type="PIRSR" id="PIRSR037215-2"/>
    </source>
</evidence>
<gene>
    <name evidence="11" type="primary">pepT</name>
    <name evidence="11" type="ORF">KIH39_25810</name>
</gene>
<evidence type="ECO:0000256" key="6">
    <source>
        <dbReference type="ARBA" id="ARBA00023049"/>
    </source>
</evidence>
<keyword evidence="2" id="KW-0645">Protease</keyword>
<sequence length="414" mass="45128">MIIDSNQLLERFLRYVRIDTEACEGSGTYPSSPGQLVLGKMLCEELKALGLGDAKQSSHGIVTATIPSNLKQATPTIAFLAHMDTSPETSGKNVQPIVHHNYPGGDIILPGDSTKVLSGEDPELKALVGKTIITTDGTTLLGSDNKSGVAVIMQMASTIVHNPQVPHGPIKICFTCDEEIGHGTDHIDLKELNALVGYTLDGGKEGEIEAETFSADKATVTITGVNIHPSIGKGKMVNAVRLAGKFIDRLPQRLLSPETTEGREGFIHPYKISGSVWQVTIEILLRDFITERLMDEAEILRQIARQIVFEYPQAKIDVKVDYQYRNMADGLKKEPRAVALAVKAMEKIGIKPHIGSIRGGTDGSQLTTKGLPTPNLFTAEHYIHSPKEWTCLEEMESACKTLVELVQLWGQEKA</sequence>
<evidence type="ECO:0000256" key="3">
    <source>
        <dbReference type="ARBA" id="ARBA00022723"/>
    </source>
</evidence>
<dbReference type="AlphaFoldDB" id="A0A8E6B878"/>
<feature type="binding site" evidence="9">
    <location>
        <position position="384"/>
    </location>
    <ligand>
        <name>Zn(2+)</name>
        <dbReference type="ChEBI" id="CHEBI:29105"/>
        <label>2</label>
    </ligand>
</feature>
<dbReference type="GO" id="GO:0006508">
    <property type="term" value="P:proteolysis"/>
    <property type="evidence" value="ECO:0007669"/>
    <property type="project" value="UniProtKB-UniRule"/>
</dbReference>
<dbReference type="KEGG" id="tsph:KIH39_25810"/>
<comment type="cofactor">
    <cofactor evidence="9">
        <name>Zn(2+)</name>
        <dbReference type="ChEBI" id="CHEBI:29105"/>
    </cofactor>
    <text evidence="9">Binds 2 Zn(2+) ions per subunit.</text>
</comment>
<feature type="binding site" evidence="9">
    <location>
        <position position="201"/>
    </location>
    <ligand>
        <name>Zn(2+)</name>
        <dbReference type="ChEBI" id="CHEBI:29105"/>
        <label>1</label>
    </ligand>
</feature>
<dbReference type="SUPFAM" id="SSF55031">
    <property type="entry name" value="Bacterial exopeptidase dimerisation domain"/>
    <property type="match status" value="1"/>
</dbReference>
<evidence type="ECO:0000256" key="8">
    <source>
        <dbReference type="PIRSR" id="PIRSR037215-1"/>
    </source>
</evidence>
<evidence type="ECO:0000256" key="2">
    <source>
        <dbReference type="ARBA" id="ARBA00022670"/>
    </source>
</evidence>
<keyword evidence="12" id="KW-1185">Reference proteome</keyword>
<dbReference type="Pfam" id="PF01546">
    <property type="entry name" value="Peptidase_M20"/>
    <property type="match status" value="1"/>
</dbReference>
<evidence type="ECO:0000256" key="7">
    <source>
        <dbReference type="NCBIfam" id="TIGR01882"/>
    </source>
</evidence>
<comment type="similarity">
    <text evidence="1">Belongs to the peptidase M20B family.</text>
</comment>
<dbReference type="Gene3D" id="3.30.70.360">
    <property type="match status" value="1"/>
</dbReference>
<dbReference type="RefSeq" id="WP_213496947.1">
    <property type="nucleotide sequence ID" value="NZ_CP074694.1"/>
</dbReference>
<dbReference type="InterPro" id="IPR011650">
    <property type="entry name" value="Peptidase_M20_dimer"/>
</dbReference>
<keyword evidence="4 11" id="KW-0378">Hydrolase</keyword>
<feature type="active site" evidence="8">
    <location>
        <position position="84"/>
    </location>
</feature>
<keyword evidence="3 9" id="KW-0479">Metal-binding</keyword>
<keyword evidence="6" id="KW-0482">Metalloprotease</keyword>
<dbReference type="NCBIfam" id="NF003976">
    <property type="entry name" value="PRK05469.1"/>
    <property type="match status" value="1"/>
</dbReference>